<sequence>MKTGAKRKLEIKTWEIKTDRLKRTDGSLRIVFLADLHDRLWGEGQEQLLEAIDSLKADLILGAGDMLVAKEHAVKMEHALLLFEELTKRQIPIILSNGNHESRMRQQPEKYEHQYEAYAGRLTSMGVRILSDEACELVHGSSSVKIYGYEMPLEYYHKLRQPVYKGEDLEQKFGRPDEKHFHILMAHNPVYFDTYAAWGADLTLAGHLHGGIIRIPGIGGVITPQVKLFPEYDRGFFERNGKYMAVSAGLGEHTVPIRIFNPPQLILLTIEGVA</sequence>
<feature type="domain" description="Calcineurin-like phosphoesterase" evidence="1">
    <location>
        <begin position="28"/>
        <end position="210"/>
    </location>
</feature>
<dbReference type="Pfam" id="PF00149">
    <property type="entry name" value="Metallophos"/>
    <property type="match status" value="1"/>
</dbReference>
<organism evidence="2 3">
    <name type="scientific">Hominiventricola aquisgranensis</name>
    <dbReference type="NCBI Taxonomy" id="3133164"/>
    <lineage>
        <taxon>Bacteria</taxon>
        <taxon>Bacillati</taxon>
        <taxon>Bacillota</taxon>
        <taxon>Clostridia</taxon>
        <taxon>Lachnospirales</taxon>
        <taxon>Lachnospiraceae</taxon>
        <taxon>Hominiventricola</taxon>
    </lineage>
</organism>
<keyword evidence="3" id="KW-1185">Reference proteome</keyword>
<dbReference type="PANTHER" id="PTHR31302:SF0">
    <property type="entry name" value="TRANSMEMBRANE PROTEIN WITH METALLOPHOSPHOESTERASE DOMAIN"/>
    <property type="match status" value="1"/>
</dbReference>
<dbReference type="PANTHER" id="PTHR31302">
    <property type="entry name" value="TRANSMEMBRANE PROTEIN WITH METALLOPHOSPHOESTERASE DOMAIN-RELATED"/>
    <property type="match status" value="1"/>
</dbReference>
<dbReference type="RefSeq" id="WP_178756690.1">
    <property type="nucleotide sequence ID" value="NZ_JBBMFC010000004.1"/>
</dbReference>
<protein>
    <submittedName>
        <fullName evidence="2">Metallophosphoesterase</fullName>
    </submittedName>
</protein>
<comment type="caution">
    <text evidence="2">The sequence shown here is derived from an EMBL/GenBank/DDBJ whole genome shotgun (WGS) entry which is preliminary data.</text>
</comment>
<gene>
    <name evidence="2" type="ORF">WMO62_02980</name>
</gene>
<dbReference type="InterPro" id="IPR029052">
    <property type="entry name" value="Metallo-depent_PP-like"/>
</dbReference>
<evidence type="ECO:0000259" key="1">
    <source>
        <dbReference type="Pfam" id="PF00149"/>
    </source>
</evidence>
<dbReference type="InterPro" id="IPR051158">
    <property type="entry name" value="Metallophosphoesterase_sf"/>
</dbReference>
<dbReference type="SUPFAM" id="SSF56300">
    <property type="entry name" value="Metallo-dependent phosphatases"/>
    <property type="match status" value="1"/>
</dbReference>
<evidence type="ECO:0000313" key="3">
    <source>
        <dbReference type="Proteomes" id="UP001470288"/>
    </source>
</evidence>
<dbReference type="EMBL" id="JBBMFC010000004">
    <property type="protein sequence ID" value="MEQ2577806.1"/>
    <property type="molecule type" value="Genomic_DNA"/>
</dbReference>
<accession>A0ABV1HY00</accession>
<reference evidence="2 3" key="1">
    <citation type="submission" date="2024-03" db="EMBL/GenBank/DDBJ databases">
        <title>Human intestinal bacterial collection.</title>
        <authorList>
            <person name="Pauvert C."/>
            <person name="Hitch T.C.A."/>
            <person name="Clavel T."/>
        </authorList>
    </citation>
    <scope>NUCLEOTIDE SEQUENCE [LARGE SCALE GENOMIC DNA]</scope>
    <source>
        <strain evidence="2 3">CLA-AA-H78B</strain>
    </source>
</reference>
<dbReference type="InterPro" id="IPR004843">
    <property type="entry name" value="Calcineurin-like_PHP"/>
</dbReference>
<evidence type="ECO:0000313" key="2">
    <source>
        <dbReference type="EMBL" id="MEQ2577806.1"/>
    </source>
</evidence>
<dbReference type="Proteomes" id="UP001470288">
    <property type="component" value="Unassembled WGS sequence"/>
</dbReference>
<name>A0ABV1HY00_9FIRM</name>
<dbReference type="Gene3D" id="3.60.21.10">
    <property type="match status" value="1"/>
</dbReference>
<proteinExistence type="predicted"/>